<evidence type="ECO:0000256" key="1">
    <source>
        <dbReference type="SAM" id="SignalP"/>
    </source>
</evidence>
<gene>
    <name evidence="2" type="primary">AVEN_256286_1</name>
    <name evidence="2" type="ORF">TNIN_26461</name>
</gene>
<dbReference type="EMBL" id="BMAV01024389">
    <property type="protein sequence ID" value="GFS32836.1"/>
    <property type="molecule type" value="Genomic_DNA"/>
</dbReference>
<evidence type="ECO:0000313" key="3">
    <source>
        <dbReference type="Proteomes" id="UP000886998"/>
    </source>
</evidence>
<dbReference type="AlphaFoldDB" id="A0A8X6I6G9"/>
<evidence type="ECO:0000313" key="2">
    <source>
        <dbReference type="EMBL" id="GFS32836.1"/>
    </source>
</evidence>
<reference evidence="2" key="1">
    <citation type="submission" date="2020-08" db="EMBL/GenBank/DDBJ databases">
        <title>Multicomponent nature underlies the extraordinary mechanical properties of spider dragline silk.</title>
        <authorList>
            <person name="Kono N."/>
            <person name="Nakamura H."/>
            <person name="Mori M."/>
            <person name="Yoshida Y."/>
            <person name="Ohtoshi R."/>
            <person name="Malay A.D."/>
            <person name="Moran D.A.P."/>
            <person name="Tomita M."/>
            <person name="Numata K."/>
            <person name="Arakawa K."/>
        </authorList>
    </citation>
    <scope>NUCLEOTIDE SEQUENCE</scope>
</reference>
<sequence>MHKSLSTVGELLTPFAMRFLAVFLLVCLGVAAAVPLYPDSDDFDDLDEFIVNSEGGGRIGERLKELFEKIVEKIKKSFDEGKGVRGDLMKKVSWHHFDWKKFHQRSCDHKLYEHVVDKIAKGLSKRIKKHSCL</sequence>
<comment type="caution">
    <text evidence="2">The sequence shown here is derived from an EMBL/GenBank/DDBJ whole genome shotgun (WGS) entry which is preliminary data.</text>
</comment>
<dbReference type="Proteomes" id="UP000886998">
    <property type="component" value="Unassembled WGS sequence"/>
</dbReference>
<feature type="signal peptide" evidence="1">
    <location>
        <begin position="1"/>
        <end position="32"/>
    </location>
</feature>
<accession>A0A8X6I6G9</accession>
<protein>
    <submittedName>
        <fullName evidence="2">Uncharacterized protein</fullName>
    </submittedName>
</protein>
<name>A0A8X6I6G9_9ARAC</name>
<organism evidence="2 3">
    <name type="scientific">Trichonephila inaurata madagascariensis</name>
    <dbReference type="NCBI Taxonomy" id="2747483"/>
    <lineage>
        <taxon>Eukaryota</taxon>
        <taxon>Metazoa</taxon>
        <taxon>Ecdysozoa</taxon>
        <taxon>Arthropoda</taxon>
        <taxon>Chelicerata</taxon>
        <taxon>Arachnida</taxon>
        <taxon>Araneae</taxon>
        <taxon>Araneomorphae</taxon>
        <taxon>Entelegynae</taxon>
        <taxon>Araneoidea</taxon>
        <taxon>Nephilidae</taxon>
        <taxon>Trichonephila</taxon>
        <taxon>Trichonephila inaurata</taxon>
    </lineage>
</organism>
<keyword evidence="1" id="KW-0732">Signal</keyword>
<proteinExistence type="predicted"/>
<feature type="chain" id="PRO_5036504202" evidence="1">
    <location>
        <begin position="33"/>
        <end position="133"/>
    </location>
</feature>
<keyword evidence="3" id="KW-1185">Reference proteome</keyword>